<dbReference type="GO" id="GO:0050482">
    <property type="term" value="P:arachidonate secretion"/>
    <property type="evidence" value="ECO:0007669"/>
    <property type="project" value="InterPro"/>
</dbReference>
<dbReference type="EMBL" id="PNEN01001510">
    <property type="protein sequence ID" value="PPJ53272.1"/>
    <property type="molecule type" value="Genomic_DNA"/>
</dbReference>
<dbReference type="PROSITE" id="PS00118">
    <property type="entry name" value="PA2_HIS"/>
    <property type="match status" value="1"/>
</dbReference>
<dbReference type="STRING" id="357750.A0A2S6C0L4"/>
<dbReference type="GO" id="GO:0016042">
    <property type="term" value="P:lipid catabolic process"/>
    <property type="evidence" value="ECO:0007669"/>
    <property type="project" value="InterPro"/>
</dbReference>
<comment type="caution">
    <text evidence="4">The sequence shown here is derived from an EMBL/GenBank/DDBJ whole genome shotgun (WGS) entry which is preliminary data.</text>
</comment>
<organism evidence="4 5">
    <name type="scientific">Cercospora berteroae</name>
    <dbReference type="NCBI Taxonomy" id="357750"/>
    <lineage>
        <taxon>Eukaryota</taxon>
        <taxon>Fungi</taxon>
        <taxon>Dikarya</taxon>
        <taxon>Ascomycota</taxon>
        <taxon>Pezizomycotina</taxon>
        <taxon>Dothideomycetes</taxon>
        <taxon>Dothideomycetidae</taxon>
        <taxon>Mycosphaerellales</taxon>
        <taxon>Mycosphaerellaceae</taxon>
        <taxon>Cercospora</taxon>
    </lineage>
</organism>
<dbReference type="InterPro" id="IPR010711">
    <property type="entry name" value="PLA2G12"/>
</dbReference>
<evidence type="ECO:0008006" key="6">
    <source>
        <dbReference type="Google" id="ProtNLM"/>
    </source>
</evidence>
<dbReference type="OrthoDB" id="3629107at2759"/>
<evidence type="ECO:0000256" key="3">
    <source>
        <dbReference type="SAM" id="SignalP"/>
    </source>
</evidence>
<feature type="chain" id="PRO_5015431147" description="Phospholipase A2 domain-containing protein" evidence="3">
    <location>
        <begin position="19"/>
        <end position="378"/>
    </location>
</feature>
<name>A0A2S6C0L4_9PEZI</name>
<evidence type="ECO:0000256" key="2">
    <source>
        <dbReference type="ARBA" id="ARBA00022525"/>
    </source>
</evidence>
<dbReference type="PANTHER" id="PTHR12824">
    <property type="entry name" value="GROUP XII SECRETORY PHOSPHOLIPASE A2 FAMILY MEMBER"/>
    <property type="match status" value="1"/>
</dbReference>
<dbReference type="InterPro" id="IPR036444">
    <property type="entry name" value="PLipase_A2_dom_sf"/>
</dbReference>
<keyword evidence="3" id="KW-0732">Signal</keyword>
<dbReference type="PANTHER" id="PTHR12824:SF8">
    <property type="entry name" value="GXIVSPLA2, ISOFORM A"/>
    <property type="match status" value="1"/>
</dbReference>
<dbReference type="GO" id="GO:0005576">
    <property type="term" value="C:extracellular region"/>
    <property type="evidence" value="ECO:0007669"/>
    <property type="project" value="UniProtKB-SubCell"/>
</dbReference>
<comment type="subcellular location">
    <subcellularLocation>
        <location evidence="1">Secreted</location>
    </subcellularLocation>
</comment>
<dbReference type="GO" id="GO:0005509">
    <property type="term" value="F:calcium ion binding"/>
    <property type="evidence" value="ECO:0007669"/>
    <property type="project" value="InterPro"/>
</dbReference>
<dbReference type="Proteomes" id="UP000237631">
    <property type="component" value="Unassembled WGS sequence"/>
</dbReference>
<proteinExistence type="predicted"/>
<keyword evidence="5" id="KW-1185">Reference proteome</keyword>
<gene>
    <name evidence="4" type="ORF">CBER1_11935</name>
</gene>
<evidence type="ECO:0000313" key="4">
    <source>
        <dbReference type="EMBL" id="PPJ53272.1"/>
    </source>
</evidence>
<evidence type="ECO:0000256" key="1">
    <source>
        <dbReference type="ARBA" id="ARBA00004613"/>
    </source>
</evidence>
<accession>A0A2S6C0L4</accession>
<sequence length="378" mass="41221">MGLTRLLLLGSVQSFALATAHVCGAVGIYMTPPYFTSTSPTLTASVYETSSSSPWTLFEKECAAMDARTDPPVVPDTSCLIDPNSADSQFHILSLDLLWLMPTAELAPESLGALTLRLEGKDESNGSAFAPQKASKFFLQHQATAPAGLYDLILTGPGPERRYVAKAADGALVLTSASTRAIAQDVDGRSIVTSIFTVDCDGRIGVMDRGVHYNWNASPHDSRLEFTPAAHSSNSTMMAFDLDKFEDSRPHAELRRSIVKRDTTRCGPGQHAITKPNARPITVNGCGSVKNHAKVPELGFHVCCNAHDTCYDDCNEQSCDHCNDAFFTCMKHKCKQLNFLKVIPCFAAAVLYYKAVQGSFGCPYFKRYSDERCFCVND</sequence>
<reference evidence="5" key="1">
    <citation type="journal article" date="2017" name="bioRxiv">
        <title>Conservation of a gene cluster reveals novel cercosporin biosynthetic mechanisms and extends production to the genus Colletotrichum.</title>
        <authorList>
            <person name="de Jonge R."/>
            <person name="Ebert M.K."/>
            <person name="Huitt-Roehl C.R."/>
            <person name="Pal P."/>
            <person name="Suttle J.C."/>
            <person name="Spanner R.E."/>
            <person name="Neubauer J.D."/>
            <person name="Jurick W.M.II."/>
            <person name="Stott K.A."/>
            <person name="Secor G.A."/>
            <person name="Thomma B.P.H.J."/>
            <person name="Van de Peer Y."/>
            <person name="Townsend C.A."/>
            <person name="Bolton M.D."/>
        </authorList>
    </citation>
    <scope>NUCLEOTIDE SEQUENCE [LARGE SCALE GENOMIC DNA]</scope>
    <source>
        <strain evidence="5">CBS538.71</strain>
    </source>
</reference>
<feature type="signal peptide" evidence="3">
    <location>
        <begin position="1"/>
        <end position="18"/>
    </location>
</feature>
<dbReference type="SUPFAM" id="SSF48619">
    <property type="entry name" value="Phospholipase A2, PLA2"/>
    <property type="match status" value="1"/>
</dbReference>
<evidence type="ECO:0000313" key="5">
    <source>
        <dbReference type="Proteomes" id="UP000237631"/>
    </source>
</evidence>
<dbReference type="GO" id="GO:0006644">
    <property type="term" value="P:phospholipid metabolic process"/>
    <property type="evidence" value="ECO:0007669"/>
    <property type="project" value="InterPro"/>
</dbReference>
<dbReference type="Gene3D" id="1.20.90.10">
    <property type="entry name" value="Phospholipase A2 domain"/>
    <property type="match status" value="1"/>
</dbReference>
<dbReference type="AlphaFoldDB" id="A0A2S6C0L4"/>
<dbReference type="GO" id="GO:0004623">
    <property type="term" value="F:phospholipase A2 activity"/>
    <property type="evidence" value="ECO:0007669"/>
    <property type="project" value="InterPro"/>
</dbReference>
<dbReference type="InterPro" id="IPR033113">
    <property type="entry name" value="PLA2_histidine"/>
</dbReference>
<protein>
    <recommendedName>
        <fullName evidence="6">Phospholipase A2 domain-containing protein</fullName>
    </recommendedName>
</protein>
<keyword evidence="2" id="KW-0964">Secreted</keyword>